<protein>
    <recommendedName>
        <fullName evidence="7 14">Ribonuclease HII</fullName>
        <shortName evidence="14">RNase HII</shortName>
        <ecNumber evidence="6 14">3.1.26.4</ecNumber>
    </recommendedName>
</protein>
<dbReference type="Proteomes" id="UP001148125">
    <property type="component" value="Unassembled WGS sequence"/>
</dbReference>
<dbReference type="RefSeq" id="WP_275117612.1">
    <property type="nucleotide sequence ID" value="NZ_JAOTPO010000003.1"/>
</dbReference>
<comment type="subcellular location">
    <subcellularLocation>
        <location evidence="4 14">Cytoplasm</location>
    </subcellularLocation>
</comment>
<feature type="binding site" evidence="14 15">
    <location>
        <position position="79"/>
    </location>
    <ligand>
        <name>a divalent metal cation</name>
        <dbReference type="ChEBI" id="CHEBI:60240"/>
    </ligand>
</feature>
<dbReference type="HAMAP" id="MF_00052_B">
    <property type="entry name" value="RNase_HII_B"/>
    <property type="match status" value="1"/>
</dbReference>
<name>A0ABT5VC05_9BACI</name>
<dbReference type="NCBIfam" id="NF000594">
    <property type="entry name" value="PRK00015.1-1"/>
    <property type="match status" value="1"/>
</dbReference>
<evidence type="ECO:0000256" key="14">
    <source>
        <dbReference type="HAMAP-Rule" id="MF_00052"/>
    </source>
</evidence>
<keyword evidence="12 14" id="KW-0378">Hydrolase</keyword>
<dbReference type="NCBIfam" id="NF000595">
    <property type="entry name" value="PRK00015.1-3"/>
    <property type="match status" value="1"/>
</dbReference>
<evidence type="ECO:0000256" key="6">
    <source>
        <dbReference type="ARBA" id="ARBA00012180"/>
    </source>
</evidence>
<feature type="binding site" evidence="14 15">
    <location>
        <position position="80"/>
    </location>
    <ligand>
        <name>a divalent metal cation</name>
        <dbReference type="ChEBI" id="CHEBI:60240"/>
    </ligand>
</feature>
<accession>A0ABT5VC05</accession>
<comment type="catalytic activity">
    <reaction evidence="1 14 15 16">
        <text>Endonucleolytic cleavage to 5'-phosphomonoester.</text>
        <dbReference type="EC" id="3.1.26.4"/>
    </reaction>
</comment>
<evidence type="ECO:0000313" key="19">
    <source>
        <dbReference type="Proteomes" id="UP001148125"/>
    </source>
</evidence>
<evidence type="ECO:0000256" key="15">
    <source>
        <dbReference type="PROSITE-ProRule" id="PRU01319"/>
    </source>
</evidence>
<keyword evidence="11 14" id="KW-0255">Endonuclease</keyword>
<dbReference type="EMBL" id="JAOTPO010000003">
    <property type="protein sequence ID" value="MDE5412986.1"/>
    <property type="molecule type" value="Genomic_DNA"/>
</dbReference>
<dbReference type="InterPro" id="IPR036397">
    <property type="entry name" value="RNaseH_sf"/>
</dbReference>
<evidence type="ECO:0000256" key="2">
    <source>
        <dbReference type="ARBA" id="ARBA00001946"/>
    </source>
</evidence>
<dbReference type="GO" id="GO:0004523">
    <property type="term" value="F:RNA-DNA hybrid ribonuclease activity"/>
    <property type="evidence" value="ECO:0007669"/>
    <property type="project" value="UniProtKB-EC"/>
</dbReference>
<dbReference type="PANTHER" id="PTHR10954">
    <property type="entry name" value="RIBONUCLEASE H2 SUBUNIT A"/>
    <property type="match status" value="1"/>
</dbReference>
<dbReference type="EC" id="3.1.26.4" evidence="6 14"/>
<keyword evidence="9 14" id="KW-0540">Nuclease</keyword>
<dbReference type="Gene3D" id="3.30.420.10">
    <property type="entry name" value="Ribonuclease H-like superfamily/Ribonuclease H"/>
    <property type="match status" value="1"/>
</dbReference>
<evidence type="ECO:0000256" key="3">
    <source>
        <dbReference type="ARBA" id="ARBA00004065"/>
    </source>
</evidence>
<comment type="caution">
    <text evidence="18">The sequence shown here is derived from an EMBL/GenBank/DDBJ whole genome shotgun (WGS) entry which is preliminary data.</text>
</comment>
<feature type="domain" description="RNase H type-2" evidence="17">
    <location>
        <begin position="73"/>
        <end position="259"/>
    </location>
</feature>
<keyword evidence="19" id="KW-1185">Reference proteome</keyword>
<evidence type="ECO:0000256" key="13">
    <source>
        <dbReference type="ARBA" id="ARBA00023211"/>
    </source>
</evidence>
<comment type="cofactor">
    <cofactor evidence="14 15">
        <name>Mn(2+)</name>
        <dbReference type="ChEBI" id="CHEBI:29035"/>
    </cofactor>
    <cofactor evidence="14 15">
        <name>Mg(2+)</name>
        <dbReference type="ChEBI" id="CHEBI:18420"/>
    </cofactor>
    <text evidence="14 15">Manganese or magnesium. Binds 1 divalent metal ion per monomer in the absence of substrate. May bind a second metal ion after substrate binding.</text>
</comment>
<evidence type="ECO:0000256" key="11">
    <source>
        <dbReference type="ARBA" id="ARBA00022759"/>
    </source>
</evidence>
<evidence type="ECO:0000256" key="8">
    <source>
        <dbReference type="ARBA" id="ARBA00022490"/>
    </source>
</evidence>
<gene>
    <name evidence="14" type="primary">rnhB</name>
    <name evidence="18" type="ORF">N7Z68_06280</name>
</gene>
<evidence type="ECO:0000256" key="5">
    <source>
        <dbReference type="ARBA" id="ARBA00007383"/>
    </source>
</evidence>
<feature type="binding site" evidence="14 15">
    <location>
        <position position="171"/>
    </location>
    <ligand>
        <name>a divalent metal cation</name>
        <dbReference type="ChEBI" id="CHEBI:60240"/>
    </ligand>
</feature>
<comment type="function">
    <text evidence="3 14 16">Endonuclease that specifically degrades the RNA of RNA-DNA hybrids.</text>
</comment>
<keyword evidence="8 14" id="KW-0963">Cytoplasm</keyword>
<dbReference type="PANTHER" id="PTHR10954:SF18">
    <property type="entry name" value="RIBONUCLEASE HII"/>
    <property type="match status" value="1"/>
</dbReference>
<evidence type="ECO:0000256" key="9">
    <source>
        <dbReference type="ARBA" id="ARBA00022722"/>
    </source>
</evidence>
<comment type="cofactor">
    <cofactor evidence="2">
        <name>Mg(2+)</name>
        <dbReference type="ChEBI" id="CHEBI:18420"/>
    </cofactor>
</comment>
<evidence type="ECO:0000259" key="17">
    <source>
        <dbReference type="PROSITE" id="PS51975"/>
    </source>
</evidence>
<comment type="similarity">
    <text evidence="5 14 16">Belongs to the RNase HII family.</text>
</comment>
<proteinExistence type="inferred from homology"/>
<sequence>MSQLTIKQIEQLLFKDETELSEELFTKIKTDDRKGVQKLVDRYEKQLQKEQALREMFLHMSTYEANLRNKGIEWIAGVDEVGRGPLAGPVVCCAVILPKDFYLAGLTDSKKLSKEKREIFYHVIMKEAVSVHTSVISAAMIDKVNIYEATKLGMTEAIEGLAVKPEHLLIDAMKLPIAIPQTSIIKGDATSISIAASSVVAKVTRDRYMEELGKTYPNYGFERHMGYGTKEHLLAIERYGVILEEHRMSFSPVKESIAK</sequence>
<dbReference type="InterPro" id="IPR022898">
    <property type="entry name" value="RNase_HII"/>
</dbReference>
<evidence type="ECO:0000256" key="16">
    <source>
        <dbReference type="RuleBase" id="RU003515"/>
    </source>
</evidence>
<dbReference type="InterPro" id="IPR024567">
    <property type="entry name" value="RNase_HII/HIII_dom"/>
</dbReference>
<dbReference type="InterPro" id="IPR001352">
    <property type="entry name" value="RNase_HII/HIII"/>
</dbReference>
<dbReference type="InterPro" id="IPR012337">
    <property type="entry name" value="RNaseH-like_sf"/>
</dbReference>
<dbReference type="CDD" id="cd07182">
    <property type="entry name" value="RNase_HII_bacteria_HII_like"/>
    <property type="match status" value="1"/>
</dbReference>
<evidence type="ECO:0000313" key="18">
    <source>
        <dbReference type="EMBL" id="MDE5412986.1"/>
    </source>
</evidence>
<evidence type="ECO:0000256" key="12">
    <source>
        <dbReference type="ARBA" id="ARBA00022801"/>
    </source>
</evidence>
<evidence type="ECO:0000256" key="7">
    <source>
        <dbReference type="ARBA" id="ARBA00019179"/>
    </source>
</evidence>
<reference evidence="18" key="1">
    <citation type="submission" date="2024-05" db="EMBL/GenBank/DDBJ databases">
        <title>Alkalihalobacillus sp. strain MEB203 novel alkaliphilic bacterium from Lonar Lake, India.</title>
        <authorList>
            <person name="Joshi A."/>
            <person name="Thite S."/>
            <person name="Mengade P."/>
        </authorList>
    </citation>
    <scope>NUCLEOTIDE SEQUENCE</scope>
    <source>
        <strain evidence="18">MEB 203</strain>
    </source>
</reference>
<dbReference type="SUPFAM" id="SSF53098">
    <property type="entry name" value="Ribonuclease H-like"/>
    <property type="match status" value="1"/>
</dbReference>
<evidence type="ECO:0000256" key="1">
    <source>
        <dbReference type="ARBA" id="ARBA00000077"/>
    </source>
</evidence>
<keyword evidence="10 14" id="KW-0479">Metal-binding</keyword>
<organism evidence="18 19">
    <name type="scientific">Alkalihalobacterium chitinilyticum</name>
    <dbReference type="NCBI Taxonomy" id="2980103"/>
    <lineage>
        <taxon>Bacteria</taxon>
        <taxon>Bacillati</taxon>
        <taxon>Bacillota</taxon>
        <taxon>Bacilli</taxon>
        <taxon>Bacillales</taxon>
        <taxon>Bacillaceae</taxon>
        <taxon>Alkalihalobacterium</taxon>
    </lineage>
</organism>
<dbReference type="Pfam" id="PF01351">
    <property type="entry name" value="RNase_HII"/>
    <property type="match status" value="1"/>
</dbReference>
<evidence type="ECO:0000256" key="4">
    <source>
        <dbReference type="ARBA" id="ARBA00004496"/>
    </source>
</evidence>
<keyword evidence="13 14" id="KW-0464">Manganese</keyword>
<evidence type="ECO:0000256" key="10">
    <source>
        <dbReference type="ARBA" id="ARBA00022723"/>
    </source>
</evidence>
<dbReference type="PROSITE" id="PS51975">
    <property type="entry name" value="RNASE_H_2"/>
    <property type="match status" value="1"/>
</dbReference>